<organism evidence="1 2">
    <name type="scientific">Jimgerdemannia flammicorona</name>
    <dbReference type="NCBI Taxonomy" id="994334"/>
    <lineage>
        <taxon>Eukaryota</taxon>
        <taxon>Fungi</taxon>
        <taxon>Fungi incertae sedis</taxon>
        <taxon>Mucoromycota</taxon>
        <taxon>Mucoromycotina</taxon>
        <taxon>Endogonomycetes</taxon>
        <taxon>Endogonales</taxon>
        <taxon>Endogonaceae</taxon>
        <taxon>Jimgerdemannia</taxon>
    </lineage>
</organism>
<proteinExistence type="predicted"/>
<gene>
    <name evidence="1" type="ORF">BC938DRAFT_472633</name>
</gene>
<reference evidence="1 2" key="1">
    <citation type="journal article" date="2018" name="New Phytol.">
        <title>Phylogenomics of Endogonaceae and evolution of mycorrhizas within Mucoromycota.</title>
        <authorList>
            <person name="Chang Y."/>
            <person name="Desiro A."/>
            <person name="Na H."/>
            <person name="Sandor L."/>
            <person name="Lipzen A."/>
            <person name="Clum A."/>
            <person name="Barry K."/>
            <person name="Grigoriev I.V."/>
            <person name="Martin F.M."/>
            <person name="Stajich J.E."/>
            <person name="Smith M.E."/>
            <person name="Bonito G."/>
            <person name="Spatafora J.W."/>
        </authorList>
    </citation>
    <scope>NUCLEOTIDE SEQUENCE [LARGE SCALE GENOMIC DNA]</scope>
    <source>
        <strain evidence="1 2">AD002</strain>
    </source>
</reference>
<dbReference type="Proteomes" id="UP000274822">
    <property type="component" value="Unassembled WGS sequence"/>
</dbReference>
<dbReference type="AlphaFoldDB" id="A0A433Q5P1"/>
<evidence type="ECO:0000313" key="1">
    <source>
        <dbReference type="EMBL" id="RUS25092.1"/>
    </source>
</evidence>
<dbReference type="EMBL" id="RBNJ01013961">
    <property type="protein sequence ID" value="RUS25092.1"/>
    <property type="molecule type" value="Genomic_DNA"/>
</dbReference>
<comment type="caution">
    <text evidence="1">The sequence shown here is derived from an EMBL/GenBank/DDBJ whole genome shotgun (WGS) entry which is preliminary data.</text>
</comment>
<keyword evidence="2" id="KW-1185">Reference proteome</keyword>
<evidence type="ECO:0000313" key="2">
    <source>
        <dbReference type="Proteomes" id="UP000274822"/>
    </source>
</evidence>
<protein>
    <submittedName>
        <fullName evidence="1">Uncharacterized protein</fullName>
    </submittedName>
</protein>
<sequence length="91" mass="10597">MSEHQIHQYFKHETSDWSVLGFLAALWNRLIEKCNVITCLEAIVKHEKGCRRDKAQLLLNQYKQASMMTYCLKILRLRADLAGNESDNNNS</sequence>
<name>A0A433Q5P1_9FUNG</name>
<accession>A0A433Q5P1</accession>